<reference evidence="3 4" key="1">
    <citation type="journal article" date="2019" name="Microorganisms">
        <title>Paenibacillus lutrae sp. nov., A Chitinolytic Species Isolated from A River Otter in Castril Natural Park, Granada, Spain.</title>
        <authorList>
            <person name="Rodriguez M."/>
            <person name="Reina J.C."/>
            <person name="Bejar V."/>
            <person name="Llamas I."/>
        </authorList>
    </citation>
    <scope>NUCLEOTIDE SEQUENCE [LARGE SCALE GENOMIC DNA]</scope>
    <source>
        <strain evidence="3 4">N10</strain>
    </source>
</reference>
<evidence type="ECO:0000256" key="1">
    <source>
        <dbReference type="SAM" id="SignalP"/>
    </source>
</evidence>
<dbReference type="InterPro" id="IPR001119">
    <property type="entry name" value="SLH_dom"/>
</dbReference>
<feature type="chain" id="PRO_5039542550" evidence="1">
    <location>
        <begin position="28"/>
        <end position="342"/>
    </location>
</feature>
<dbReference type="Pfam" id="PF00395">
    <property type="entry name" value="SLH"/>
    <property type="match status" value="1"/>
</dbReference>
<evidence type="ECO:0000313" key="4">
    <source>
        <dbReference type="Proteomes" id="UP000490800"/>
    </source>
</evidence>
<dbReference type="AlphaFoldDB" id="A0A7X3FKE4"/>
<comment type="caution">
    <text evidence="3">The sequence shown here is derived from an EMBL/GenBank/DDBJ whole genome shotgun (WGS) entry which is preliminary data.</text>
</comment>
<dbReference type="Proteomes" id="UP000490800">
    <property type="component" value="Unassembled WGS sequence"/>
</dbReference>
<dbReference type="RefSeq" id="WP_157337227.1">
    <property type="nucleotide sequence ID" value="NZ_RHLK01000010.1"/>
</dbReference>
<keyword evidence="1" id="KW-0732">Signal</keyword>
<proteinExistence type="predicted"/>
<feature type="signal peptide" evidence="1">
    <location>
        <begin position="1"/>
        <end position="27"/>
    </location>
</feature>
<gene>
    <name evidence="3" type="ORF">EDM21_16580</name>
</gene>
<keyword evidence="4" id="KW-1185">Reference proteome</keyword>
<dbReference type="EMBL" id="RHLK01000010">
    <property type="protein sequence ID" value="MVP01114.1"/>
    <property type="molecule type" value="Genomic_DNA"/>
</dbReference>
<sequence length="342" mass="38026">MRQLKKWTTVAAVSGMLLISVNSVTQAHWLFKDIDSVPWAQSSIINAHQMNVIDGMTDENYAPQSEVTWGQFMKMIVMTDNPSFAAAAGQGNNWWQSYVDEAQKTKGFVDASYRKENVNKPISRLEIARIVSRVLDPSLRFKPVDEAAASSAMQKQGILEGRSDGDLALKENLTRAEAAVIVDRLFEKNGLYGKRYDHPDVKAASGMFSTHGLMLGQTAEQAQAILGGPLETGKDQADGAPFEKYKNYVLTYMDGKIAEITYRDPSADLHEAKKELGGSAIFQDKANTFYYFGDTDQLLIASENSILIKWDSKNMDSYIRGGELKSVNEAARDYASRLNNHK</sequence>
<organism evidence="3 4">
    <name type="scientific">Paenibacillus lutrae</name>
    <dbReference type="NCBI Taxonomy" id="2078573"/>
    <lineage>
        <taxon>Bacteria</taxon>
        <taxon>Bacillati</taxon>
        <taxon>Bacillota</taxon>
        <taxon>Bacilli</taxon>
        <taxon>Bacillales</taxon>
        <taxon>Paenibacillaceae</taxon>
        <taxon>Paenibacillus</taxon>
    </lineage>
</organism>
<feature type="domain" description="SLH" evidence="2">
    <location>
        <begin position="27"/>
        <end position="90"/>
    </location>
</feature>
<protein>
    <submittedName>
        <fullName evidence="3">S-layer homology domain-containing protein</fullName>
    </submittedName>
</protein>
<evidence type="ECO:0000259" key="2">
    <source>
        <dbReference type="PROSITE" id="PS51272"/>
    </source>
</evidence>
<dbReference type="OrthoDB" id="2524484at2"/>
<name>A0A7X3FKE4_9BACL</name>
<accession>A0A7X3FKE4</accession>
<dbReference type="PROSITE" id="PS51272">
    <property type="entry name" value="SLH"/>
    <property type="match status" value="1"/>
</dbReference>
<evidence type="ECO:0000313" key="3">
    <source>
        <dbReference type="EMBL" id="MVP01114.1"/>
    </source>
</evidence>